<feature type="transmembrane region" description="Helical" evidence="1">
    <location>
        <begin position="85"/>
        <end position="104"/>
    </location>
</feature>
<comment type="caution">
    <text evidence="2">The sequence shown here is derived from an EMBL/GenBank/DDBJ whole genome shotgun (WGS) entry which is preliminary data.</text>
</comment>
<name>A0ABV7ADY8_9RHOB</name>
<dbReference type="Pfam" id="PF09900">
    <property type="entry name" value="DUF2127"/>
    <property type="match status" value="1"/>
</dbReference>
<dbReference type="Proteomes" id="UP001595443">
    <property type="component" value="Unassembled WGS sequence"/>
</dbReference>
<gene>
    <name evidence="2" type="ORF">ACFOES_05605</name>
</gene>
<proteinExistence type="predicted"/>
<dbReference type="InterPro" id="IPR021125">
    <property type="entry name" value="DUF2127"/>
</dbReference>
<organism evidence="2 3">
    <name type="scientific">Acidimangrovimonas pyrenivorans</name>
    <dbReference type="NCBI Taxonomy" id="2030798"/>
    <lineage>
        <taxon>Bacteria</taxon>
        <taxon>Pseudomonadati</taxon>
        <taxon>Pseudomonadota</taxon>
        <taxon>Alphaproteobacteria</taxon>
        <taxon>Rhodobacterales</taxon>
        <taxon>Paracoccaceae</taxon>
        <taxon>Acidimangrovimonas</taxon>
    </lineage>
</organism>
<feature type="transmembrane region" description="Helical" evidence="1">
    <location>
        <begin position="109"/>
        <end position="126"/>
    </location>
</feature>
<protein>
    <submittedName>
        <fullName evidence="2">DUF2127 domain-containing protein</fullName>
    </submittedName>
</protein>
<dbReference type="EMBL" id="JBHRSK010000004">
    <property type="protein sequence ID" value="MFC2967561.1"/>
    <property type="molecule type" value="Genomic_DNA"/>
</dbReference>
<evidence type="ECO:0000313" key="2">
    <source>
        <dbReference type="EMBL" id="MFC2967561.1"/>
    </source>
</evidence>
<accession>A0ABV7ADY8</accession>
<sequence>MPTKHMSRLAAWLHGSFLFGLGMQALIGTSQLLAAIVLQIAWRTDELTELANWTGNALKTQTPDPIAASLLRQIHDFSLHPQTFWSVYLIGHGLLNLSVVAALLTKKPWAHPVSMLVLAGFIAYQLDRYWLTHAPVLILLSVFDFVVILLVWNEHRQQRLAAKA</sequence>
<evidence type="ECO:0000256" key="1">
    <source>
        <dbReference type="SAM" id="Phobius"/>
    </source>
</evidence>
<keyword evidence="3" id="KW-1185">Reference proteome</keyword>
<keyword evidence="1" id="KW-0812">Transmembrane</keyword>
<keyword evidence="1" id="KW-1133">Transmembrane helix</keyword>
<keyword evidence="1" id="KW-0472">Membrane</keyword>
<evidence type="ECO:0000313" key="3">
    <source>
        <dbReference type="Proteomes" id="UP001595443"/>
    </source>
</evidence>
<feature type="transmembrane region" description="Helical" evidence="1">
    <location>
        <begin position="132"/>
        <end position="152"/>
    </location>
</feature>
<reference evidence="3" key="1">
    <citation type="journal article" date="2019" name="Int. J. Syst. Evol. Microbiol.">
        <title>The Global Catalogue of Microorganisms (GCM) 10K type strain sequencing project: providing services to taxonomists for standard genome sequencing and annotation.</title>
        <authorList>
            <consortium name="The Broad Institute Genomics Platform"/>
            <consortium name="The Broad Institute Genome Sequencing Center for Infectious Disease"/>
            <person name="Wu L."/>
            <person name="Ma J."/>
        </authorList>
    </citation>
    <scope>NUCLEOTIDE SEQUENCE [LARGE SCALE GENOMIC DNA]</scope>
    <source>
        <strain evidence="3">KCTC 62192</strain>
    </source>
</reference>